<gene>
    <name evidence="1" type="ORF">NTEN_LOCUS21526</name>
</gene>
<keyword evidence="2" id="KW-1185">Reference proteome</keyword>
<reference evidence="1 2" key="1">
    <citation type="submission" date="2020-02" db="EMBL/GenBank/DDBJ databases">
        <authorList>
            <person name="Ferguson B K."/>
        </authorList>
    </citation>
    <scope>NUCLEOTIDE SEQUENCE [LARGE SCALE GENOMIC DNA]</scope>
</reference>
<sequence length="80" mass="8453">MSKKVDNSSPLGHNNWHNSIILHQPLSPASSLEQSNYILNGSSVQRLLSRAPVAVDCSLAGGSAGVRGIPGQDRTGLPHR</sequence>
<dbReference type="EMBL" id="CADCXU010031534">
    <property type="protein sequence ID" value="CAB0017530.1"/>
    <property type="molecule type" value="Genomic_DNA"/>
</dbReference>
<dbReference type="AlphaFoldDB" id="A0A6H5HRV3"/>
<feature type="non-terminal residue" evidence="1">
    <location>
        <position position="80"/>
    </location>
</feature>
<accession>A0A6H5HRV3</accession>
<dbReference type="Proteomes" id="UP000479000">
    <property type="component" value="Unassembled WGS sequence"/>
</dbReference>
<organism evidence="1 2">
    <name type="scientific">Nesidiocoris tenuis</name>
    <dbReference type="NCBI Taxonomy" id="355587"/>
    <lineage>
        <taxon>Eukaryota</taxon>
        <taxon>Metazoa</taxon>
        <taxon>Ecdysozoa</taxon>
        <taxon>Arthropoda</taxon>
        <taxon>Hexapoda</taxon>
        <taxon>Insecta</taxon>
        <taxon>Pterygota</taxon>
        <taxon>Neoptera</taxon>
        <taxon>Paraneoptera</taxon>
        <taxon>Hemiptera</taxon>
        <taxon>Heteroptera</taxon>
        <taxon>Panheteroptera</taxon>
        <taxon>Cimicomorpha</taxon>
        <taxon>Miridae</taxon>
        <taxon>Dicyphina</taxon>
        <taxon>Nesidiocoris</taxon>
    </lineage>
</organism>
<evidence type="ECO:0000313" key="1">
    <source>
        <dbReference type="EMBL" id="CAB0017530.1"/>
    </source>
</evidence>
<protein>
    <submittedName>
        <fullName evidence="1">Uncharacterized protein</fullName>
    </submittedName>
</protein>
<proteinExistence type="predicted"/>
<evidence type="ECO:0000313" key="2">
    <source>
        <dbReference type="Proteomes" id="UP000479000"/>
    </source>
</evidence>
<name>A0A6H5HRV3_9HEMI</name>